<name>A0ABV7NM27_9SPHN</name>
<dbReference type="SUPFAM" id="SSF52096">
    <property type="entry name" value="ClpP/crotonase"/>
    <property type="match status" value="1"/>
</dbReference>
<dbReference type="InterPro" id="IPR014748">
    <property type="entry name" value="Enoyl-CoA_hydra_C"/>
</dbReference>
<evidence type="ECO:0000256" key="1">
    <source>
        <dbReference type="ARBA" id="ARBA00005254"/>
    </source>
</evidence>
<dbReference type="InterPro" id="IPR001753">
    <property type="entry name" value="Enoyl-CoA_hydra/iso"/>
</dbReference>
<dbReference type="PANTHER" id="PTHR43684">
    <property type="match status" value="1"/>
</dbReference>
<accession>A0ABV7NM27</accession>
<proteinExistence type="inferred from homology"/>
<gene>
    <name evidence="2" type="ORF">ACFOKF_20375</name>
</gene>
<dbReference type="InterPro" id="IPR029045">
    <property type="entry name" value="ClpP/crotonase-like_dom_sf"/>
</dbReference>
<reference evidence="3" key="1">
    <citation type="journal article" date="2019" name="Int. J. Syst. Evol. Microbiol.">
        <title>The Global Catalogue of Microorganisms (GCM) 10K type strain sequencing project: providing services to taxonomists for standard genome sequencing and annotation.</title>
        <authorList>
            <consortium name="The Broad Institute Genomics Platform"/>
            <consortium name="The Broad Institute Genome Sequencing Center for Infectious Disease"/>
            <person name="Wu L."/>
            <person name="Ma J."/>
        </authorList>
    </citation>
    <scope>NUCLEOTIDE SEQUENCE [LARGE SCALE GENOMIC DNA]</scope>
    <source>
        <strain evidence="3">CCM 7491</strain>
    </source>
</reference>
<dbReference type="CDD" id="cd06558">
    <property type="entry name" value="crotonase-like"/>
    <property type="match status" value="1"/>
</dbReference>
<dbReference type="EMBL" id="JBHRVU010000005">
    <property type="protein sequence ID" value="MFC3443517.1"/>
    <property type="molecule type" value="Genomic_DNA"/>
</dbReference>
<keyword evidence="3" id="KW-1185">Reference proteome</keyword>
<dbReference type="PANTHER" id="PTHR43684:SF4">
    <property type="entry name" value="ENOYL-COA HYDRATASE_ISOMERASE FAMILY PROTEIN (AFU_ORTHOLOGUE AFUA_1G01890)"/>
    <property type="match status" value="1"/>
</dbReference>
<sequence length="288" mass="31289">MDDPEHFLFDVADGVATITIDRADRLNAFTRAMALDLTALFDRVDRDDAARAVILTGAGRAFCAGADLSPGQSSLSSAELDDVADWSDPATRDFGGLITLRIYECLKPVIVAFNGSAAGMGVTMALAADFRLASDEAKFALPFVRRGIVPESASSWFLPRIVGIAQALEWTLTGATFPAQEALRAGLVRSLHPPEEVMPSALALARQIAAQSAPVSVALTRQMLWRSLGMGHPMDAHRIESRGIYARARAADVREGVASFLEKRDPLFPNRVTEDMPSFFPWWDAHPY</sequence>
<evidence type="ECO:0000313" key="3">
    <source>
        <dbReference type="Proteomes" id="UP001595681"/>
    </source>
</evidence>
<organism evidence="2 3">
    <name type="scientific">Sphingobium rhizovicinum</name>
    <dbReference type="NCBI Taxonomy" id="432308"/>
    <lineage>
        <taxon>Bacteria</taxon>
        <taxon>Pseudomonadati</taxon>
        <taxon>Pseudomonadota</taxon>
        <taxon>Alphaproteobacteria</taxon>
        <taxon>Sphingomonadales</taxon>
        <taxon>Sphingomonadaceae</taxon>
        <taxon>Sphingobium</taxon>
    </lineage>
</organism>
<dbReference type="RefSeq" id="WP_380798311.1">
    <property type="nucleotide sequence ID" value="NZ_JBHRVU010000005.1"/>
</dbReference>
<comment type="caution">
    <text evidence="2">The sequence shown here is derived from an EMBL/GenBank/DDBJ whole genome shotgun (WGS) entry which is preliminary data.</text>
</comment>
<dbReference type="Proteomes" id="UP001595681">
    <property type="component" value="Unassembled WGS sequence"/>
</dbReference>
<evidence type="ECO:0000313" key="2">
    <source>
        <dbReference type="EMBL" id="MFC3443517.1"/>
    </source>
</evidence>
<dbReference type="Pfam" id="PF00378">
    <property type="entry name" value="ECH_1"/>
    <property type="match status" value="1"/>
</dbReference>
<dbReference type="Gene3D" id="3.90.226.10">
    <property type="entry name" value="2-enoyl-CoA Hydratase, Chain A, domain 1"/>
    <property type="match status" value="1"/>
</dbReference>
<comment type="similarity">
    <text evidence="1">Belongs to the enoyl-CoA hydratase/isomerase family.</text>
</comment>
<dbReference type="NCBIfam" id="NF006109">
    <property type="entry name" value="PRK08260.1"/>
    <property type="match status" value="1"/>
</dbReference>
<dbReference type="Gene3D" id="1.10.12.10">
    <property type="entry name" value="Lyase 2-enoyl-coa Hydratase, Chain A, domain 2"/>
    <property type="match status" value="1"/>
</dbReference>
<dbReference type="InterPro" id="IPR051053">
    <property type="entry name" value="ECH/Chromodomain_protein"/>
</dbReference>
<protein>
    <submittedName>
        <fullName evidence="2">Crotonase/enoyl-CoA hydratase family protein</fullName>
    </submittedName>
</protein>